<feature type="domain" description="AB hydrolase-1" evidence="2">
    <location>
        <begin position="34"/>
        <end position="274"/>
    </location>
</feature>
<evidence type="ECO:0000256" key="1">
    <source>
        <dbReference type="ARBA" id="ARBA00022801"/>
    </source>
</evidence>
<reference evidence="3 4" key="1">
    <citation type="submission" date="2017-01" db="EMBL/GenBank/DDBJ databases">
        <authorList>
            <person name="Mah S.A."/>
            <person name="Swanson W.J."/>
            <person name="Moy G.W."/>
            <person name="Vacquier V.D."/>
        </authorList>
    </citation>
    <scope>NUCLEOTIDE SEQUENCE [LARGE SCALE GENOMIC DNA]</scope>
    <source>
        <strain evidence="3 4">CPCC 203464</strain>
    </source>
</reference>
<dbReference type="PRINTS" id="PR00412">
    <property type="entry name" value="EPOXHYDRLASE"/>
</dbReference>
<keyword evidence="4" id="KW-1185">Reference proteome</keyword>
<evidence type="ECO:0000313" key="4">
    <source>
        <dbReference type="Proteomes" id="UP000186218"/>
    </source>
</evidence>
<dbReference type="PANTHER" id="PTHR43329">
    <property type="entry name" value="EPOXIDE HYDROLASE"/>
    <property type="match status" value="1"/>
</dbReference>
<protein>
    <submittedName>
        <fullName evidence="3">Pimeloyl-ACP methyl ester carboxylesterase</fullName>
    </submittedName>
</protein>
<dbReference type="STRING" id="1344003.SAMN05445060_3397"/>
<gene>
    <name evidence="3" type="ORF">SAMN05445060_3397</name>
</gene>
<organism evidence="3 4">
    <name type="scientific">Williamsia sterculiae</name>
    <dbReference type="NCBI Taxonomy" id="1344003"/>
    <lineage>
        <taxon>Bacteria</taxon>
        <taxon>Bacillati</taxon>
        <taxon>Actinomycetota</taxon>
        <taxon>Actinomycetes</taxon>
        <taxon>Mycobacteriales</taxon>
        <taxon>Nocardiaceae</taxon>
        <taxon>Williamsia</taxon>
    </lineage>
</organism>
<dbReference type="AlphaFoldDB" id="A0A1N7H238"/>
<dbReference type="Proteomes" id="UP000186218">
    <property type="component" value="Unassembled WGS sequence"/>
</dbReference>
<evidence type="ECO:0000259" key="2">
    <source>
        <dbReference type="Pfam" id="PF12697"/>
    </source>
</evidence>
<dbReference type="EMBL" id="FTNT01000011">
    <property type="protein sequence ID" value="SIS18899.1"/>
    <property type="molecule type" value="Genomic_DNA"/>
</dbReference>
<dbReference type="SUPFAM" id="SSF53474">
    <property type="entry name" value="alpha/beta-Hydrolases"/>
    <property type="match status" value="1"/>
</dbReference>
<dbReference type="InterPro" id="IPR029058">
    <property type="entry name" value="AB_hydrolase_fold"/>
</dbReference>
<proteinExistence type="predicted"/>
<name>A0A1N7H238_9NOCA</name>
<dbReference type="Gene3D" id="3.40.50.1820">
    <property type="entry name" value="alpha/beta hydrolase"/>
    <property type="match status" value="1"/>
</dbReference>
<dbReference type="InterPro" id="IPR000639">
    <property type="entry name" value="Epox_hydrolase-like"/>
</dbReference>
<sequence>MWFAEAMADRIDTFSHDNLTFDVLDTGPLDGEVIVLLHGFPERASSWAQVSTLLNEQGYRTIAPDQRGYSPGARPRRRRDYTIDKLVGDVVALIETIGRPVHLVGHDWGSNVAWFVTMQNPDLVIDLTAFSVAHPAAFLRSLLGPQALHSWYMGFFQLPFVPELALSGQWAPTRYWMSRGGLGRDELARVREEIVDYGALTGGLNWYRALPFADRRSFGRRVQVPTTMVWSDKDLFLGRDAPAKTAEYVDAPYDLIVLPGVTHWIQTQAPESAAAAILERVSG</sequence>
<keyword evidence="1" id="KW-0378">Hydrolase</keyword>
<dbReference type="Pfam" id="PF12697">
    <property type="entry name" value="Abhydrolase_6"/>
    <property type="match status" value="1"/>
</dbReference>
<dbReference type="InterPro" id="IPR000073">
    <property type="entry name" value="AB_hydrolase_1"/>
</dbReference>
<accession>A0A1N7H238</accession>
<evidence type="ECO:0000313" key="3">
    <source>
        <dbReference type="EMBL" id="SIS18899.1"/>
    </source>
</evidence>
<dbReference type="GO" id="GO:0016787">
    <property type="term" value="F:hydrolase activity"/>
    <property type="evidence" value="ECO:0007669"/>
    <property type="project" value="UniProtKB-KW"/>
</dbReference>